<evidence type="ECO:0000313" key="1">
    <source>
        <dbReference type="EMBL" id="GBL91257.1"/>
    </source>
</evidence>
<protein>
    <submittedName>
        <fullName evidence="1">Uncharacterized protein</fullName>
    </submittedName>
</protein>
<proteinExistence type="predicted"/>
<name>A0A4Y2BHQ3_ARAVE</name>
<sequence>MTKPAQQHELIWFRHVASNKGSRLKIQRLIHHLNDFQELFRINPRSSLTSSLFHYLQADMGNFLRPLRRSDSAPELFSASTQKNFHFLEKRTINRTDTHVL</sequence>
<organism evidence="1 2">
    <name type="scientific">Araneus ventricosus</name>
    <name type="common">Orbweaver spider</name>
    <name type="synonym">Epeira ventricosa</name>
    <dbReference type="NCBI Taxonomy" id="182803"/>
    <lineage>
        <taxon>Eukaryota</taxon>
        <taxon>Metazoa</taxon>
        <taxon>Ecdysozoa</taxon>
        <taxon>Arthropoda</taxon>
        <taxon>Chelicerata</taxon>
        <taxon>Arachnida</taxon>
        <taxon>Araneae</taxon>
        <taxon>Araneomorphae</taxon>
        <taxon>Entelegynae</taxon>
        <taxon>Araneoidea</taxon>
        <taxon>Araneidae</taxon>
        <taxon>Araneus</taxon>
    </lineage>
</organism>
<dbReference type="EMBL" id="BGPR01000077">
    <property type="protein sequence ID" value="GBL91257.1"/>
    <property type="molecule type" value="Genomic_DNA"/>
</dbReference>
<accession>A0A4Y2BHQ3</accession>
<dbReference type="AlphaFoldDB" id="A0A4Y2BHQ3"/>
<gene>
    <name evidence="1" type="ORF">AVEN_195140_1</name>
</gene>
<keyword evidence="2" id="KW-1185">Reference proteome</keyword>
<dbReference type="Proteomes" id="UP000499080">
    <property type="component" value="Unassembled WGS sequence"/>
</dbReference>
<reference evidence="1 2" key="1">
    <citation type="journal article" date="2019" name="Sci. Rep.">
        <title>Orb-weaving spider Araneus ventricosus genome elucidates the spidroin gene catalogue.</title>
        <authorList>
            <person name="Kono N."/>
            <person name="Nakamura H."/>
            <person name="Ohtoshi R."/>
            <person name="Moran D.A.P."/>
            <person name="Shinohara A."/>
            <person name="Yoshida Y."/>
            <person name="Fujiwara M."/>
            <person name="Mori M."/>
            <person name="Tomita M."/>
            <person name="Arakawa K."/>
        </authorList>
    </citation>
    <scope>NUCLEOTIDE SEQUENCE [LARGE SCALE GENOMIC DNA]</scope>
</reference>
<comment type="caution">
    <text evidence="1">The sequence shown here is derived from an EMBL/GenBank/DDBJ whole genome shotgun (WGS) entry which is preliminary data.</text>
</comment>
<evidence type="ECO:0000313" key="2">
    <source>
        <dbReference type="Proteomes" id="UP000499080"/>
    </source>
</evidence>